<protein>
    <recommendedName>
        <fullName evidence="4">DUF3617 domain-containing protein</fullName>
    </recommendedName>
</protein>
<sequence length="160" mass="17419">MNRSALLWMLAGALPVALAAAVVSLWPKDEPVGLYLRIVDDNVDLPADYQWEKVGAFSSMLARKCGINRFETDSMGVDHMGSSFVPLDDASTSELDCLIGEARIHGMTIAVSRGTTPETVECLPGHPARFQPPENIDQNAAATCERGRRENATMTADERK</sequence>
<dbReference type="OrthoDB" id="7451345at2"/>
<comment type="caution">
    <text evidence="2">The sequence shown here is derived from an EMBL/GenBank/DDBJ whole genome shotgun (WGS) entry which is preliminary data.</text>
</comment>
<evidence type="ECO:0008006" key="4">
    <source>
        <dbReference type="Google" id="ProtNLM"/>
    </source>
</evidence>
<evidence type="ECO:0000313" key="3">
    <source>
        <dbReference type="Proteomes" id="UP000238954"/>
    </source>
</evidence>
<accession>A0A2S8B3M7</accession>
<name>A0A2S8B3M7_9SPHN</name>
<dbReference type="EMBL" id="PHFW01000003">
    <property type="protein sequence ID" value="PQM26926.1"/>
    <property type="molecule type" value="Genomic_DNA"/>
</dbReference>
<dbReference type="AlphaFoldDB" id="A0A2S8B3M7"/>
<dbReference type="Proteomes" id="UP000238954">
    <property type="component" value="Chromosome"/>
</dbReference>
<dbReference type="RefSeq" id="WP_106000296.1">
    <property type="nucleotide sequence ID" value="NZ_CM009578.1"/>
</dbReference>
<keyword evidence="1" id="KW-0732">Signal</keyword>
<proteinExistence type="predicted"/>
<gene>
    <name evidence="2" type="ORF">CVO77_18300</name>
</gene>
<evidence type="ECO:0000313" key="2">
    <source>
        <dbReference type="EMBL" id="PQM26926.1"/>
    </source>
</evidence>
<feature type="signal peptide" evidence="1">
    <location>
        <begin position="1"/>
        <end position="19"/>
    </location>
</feature>
<keyword evidence="3" id="KW-1185">Reference proteome</keyword>
<reference evidence="3" key="1">
    <citation type="submission" date="2017-11" db="EMBL/GenBank/DDBJ databases">
        <title>The complete genome sequence of Sphingopyxis pomeranensis sp. nov. strain WS5A3p.</title>
        <authorList>
            <person name="Kaminski M.A."/>
        </authorList>
    </citation>
    <scope>NUCLEOTIDE SEQUENCE [LARGE SCALE GENOMIC DNA]</scope>
    <source>
        <strain evidence="3">WS5A3p</strain>
    </source>
</reference>
<organism evidence="2 3">
    <name type="scientific">Sphingopyxis lindanitolerans</name>
    <dbReference type="NCBI Taxonomy" id="2054227"/>
    <lineage>
        <taxon>Bacteria</taxon>
        <taxon>Pseudomonadati</taxon>
        <taxon>Pseudomonadota</taxon>
        <taxon>Alphaproteobacteria</taxon>
        <taxon>Sphingomonadales</taxon>
        <taxon>Sphingomonadaceae</taxon>
        <taxon>Sphingopyxis</taxon>
    </lineage>
</organism>
<feature type="chain" id="PRO_5015517788" description="DUF3617 domain-containing protein" evidence="1">
    <location>
        <begin position="20"/>
        <end position="160"/>
    </location>
</feature>
<evidence type="ECO:0000256" key="1">
    <source>
        <dbReference type="SAM" id="SignalP"/>
    </source>
</evidence>